<dbReference type="InterPro" id="IPR034904">
    <property type="entry name" value="FSCA_dom_sf"/>
</dbReference>
<gene>
    <name evidence="2" type="ORF">LDC_0888</name>
</gene>
<dbReference type="GO" id="GO:0005506">
    <property type="term" value="F:iron ion binding"/>
    <property type="evidence" value="ECO:0007669"/>
    <property type="project" value="InterPro"/>
</dbReference>
<dbReference type="SUPFAM" id="SSF117916">
    <property type="entry name" value="Fe-S cluster assembly (FSCA) domain-like"/>
    <property type="match status" value="1"/>
</dbReference>
<protein>
    <submittedName>
        <fullName evidence="2">Nitrogen-fixing NifU domain protein</fullName>
    </submittedName>
</protein>
<accession>D9PH88</accession>
<dbReference type="InterPro" id="IPR001075">
    <property type="entry name" value="NIF_FeS_clus_asmbl_NifU_C"/>
</dbReference>
<reference evidence="2" key="1">
    <citation type="submission" date="2010-07" db="EMBL/GenBank/DDBJ databases">
        <authorList>
            <consortium name="CONSOLIDER consortium CSD2007-00005"/>
            <person name="Guazzaroni M.-E."/>
            <person name="Richter M."/>
            <person name="Garcia-Salamanca A."/>
            <person name="Yarza P."/>
            <person name="Ferrer M."/>
        </authorList>
    </citation>
    <scope>NUCLEOTIDE SEQUENCE</scope>
</reference>
<dbReference type="GO" id="GO:0016226">
    <property type="term" value="P:iron-sulfur cluster assembly"/>
    <property type="evidence" value="ECO:0007669"/>
    <property type="project" value="InterPro"/>
</dbReference>
<dbReference type="AlphaFoldDB" id="D9PH88"/>
<dbReference type="EMBL" id="ADZX01000357">
    <property type="protein sequence ID" value="EFK97069.1"/>
    <property type="molecule type" value="Genomic_DNA"/>
</dbReference>
<reference evidence="2" key="2">
    <citation type="journal article" date="2011" name="Microb. Ecol.">
        <title>Taxonomic and Functional Metagenomic Profiling of the Microbial Community in the Anoxic Sediment of a Sub-saline Shallow Lake (Laguna de Carrizo, Central Spain).</title>
        <authorList>
            <person name="Ferrer M."/>
            <person name="Guazzaroni M.E."/>
            <person name="Richter M."/>
            <person name="Garcia-Salamanca A."/>
            <person name="Yarza P."/>
            <person name="Suarez-Suarez A."/>
            <person name="Solano J."/>
            <person name="Alcaide M."/>
            <person name="van Dillewijn P."/>
            <person name="Molina-Henares M.A."/>
            <person name="Lopez-Cortes N."/>
            <person name="Al-Ramahi Y."/>
            <person name="Guerrero C."/>
            <person name="Acosta A."/>
            <person name="de Eugenio L.I."/>
            <person name="Martinez V."/>
            <person name="Marques S."/>
            <person name="Rojo F."/>
            <person name="Santero E."/>
            <person name="Genilloud O."/>
            <person name="Perez-Perez J."/>
            <person name="Rossello-Mora R."/>
            <person name="Ramos J.L."/>
        </authorList>
    </citation>
    <scope>NUCLEOTIDE SEQUENCE</scope>
</reference>
<feature type="domain" description="NIF system FeS cluster assembly NifU C-terminal" evidence="1">
    <location>
        <begin position="14"/>
        <end position="79"/>
    </location>
</feature>
<name>D9PH88_9ZZZZ</name>
<dbReference type="Pfam" id="PF01106">
    <property type="entry name" value="NifU"/>
    <property type="match status" value="1"/>
</dbReference>
<proteinExistence type="predicted"/>
<evidence type="ECO:0000259" key="1">
    <source>
        <dbReference type="Pfam" id="PF01106"/>
    </source>
</evidence>
<dbReference type="Gene3D" id="3.30.300.130">
    <property type="entry name" value="Fe-S cluster assembly (FSCA)"/>
    <property type="match status" value="1"/>
</dbReference>
<dbReference type="GO" id="GO:0051536">
    <property type="term" value="F:iron-sulfur cluster binding"/>
    <property type="evidence" value="ECO:0007669"/>
    <property type="project" value="InterPro"/>
</dbReference>
<comment type="caution">
    <text evidence="2">The sequence shown here is derived from an EMBL/GenBank/DDBJ whole genome shotgun (WGS) entry which is preliminary data.</text>
</comment>
<sequence length="82" mass="8990">MKNSNQNNSEFKKVQEIINAEIRPALQMHGGDVEATSLEGNVLKINYHGACGCCPGATTATLAMITQVLQERFREDIEVKLA</sequence>
<organism evidence="2">
    <name type="scientific">sediment metagenome</name>
    <dbReference type="NCBI Taxonomy" id="749907"/>
    <lineage>
        <taxon>unclassified sequences</taxon>
        <taxon>metagenomes</taxon>
        <taxon>ecological metagenomes</taxon>
    </lineage>
</organism>
<evidence type="ECO:0000313" key="2">
    <source>
        <dbReference type="EMBL" id="EFK97069.1"/>
    </source>
</evidence>